<accession>A0ABW5ZYF9</accession>
<name>A0ABW5ZYF9_9FLAO</name>
<evidence type="ECO:0008006" key="3">
    <source>
        <dbReference type="Google" id="ProtNLM"/>
    </source>
</evidence>
<dbReference type="InterPro" id="IPR011055">
    <property type="entry name" value="Dup_hybrid_motif"/>
</dbReference>
<dbReference type="Gene3D" id="2.70.70.10">
    <property type="entry name" value="Glucose Permease (Domain IIA)"/>
    <property type="match status" value="1"/>
</dbReference>
<sequence length="151" mass="16966">MIRLLIFCSLCIIVISCKQKDTSVNEVTSLPENIDIIVNKIPISEEKTDDIKLFEENPNFAFNGFDFPIGKPNARGYYNAQKFKENNHLGDDWNGVGSGNSNLGDPIYSVANGYISEVKDYEGGWGNVVRIVHLHNDKLYESLYTHFGCNA</sequence>
<reference evidence="2" key="1">
    <citation type="journal article" date="2019" name="Int. J. Syst. Evol. Microbiol.">
        <title>The Global Catalogue of Microorganisms (GCM) 10K type strain sequencing project: providing services to taxonomists for standard genome sequencing and annotation.</title>
        <authorList>
            <consortium name="The Broad Institute Genomics Platform"/>
            <consortium name="The Broad Institute Genome Sequencing Center for Infectious Disease"/>
            <person name="Wu L."/>
            <person name="Ma J."/>
        </authorList>
    </citation>
    <scope>NUCLEOTIDE SEQUENCE [LARGE SCALE GENOMIC DNA]</scope>
    <source>
        <strain evidence="2">KCTC 32514</strain>
    </source>
</reference>
<keyword evidence="2" id="KW-1185">Reference proteome</keyword>
<evidence type="ECO:0000313" key="1">
    <source>
        <dbReference type="EMBL" id="MFD2917992.1"/>
    </source>
</evidence>
<dbReference type="EMBL" id="JBHUOS010000016">
    <property type="protein sequence ID" value="MFD2917992.1"/>
    <property type="molecule type" value="Genomic_DNA"/>
</dbReference>
<proteinExistence type="predicted"/>
<gene>
    <name evidence="1" type="ORF">ACFS29_20230</name>
</gene>
<dbReference type="Proteomes" id="UP001597548">
    <property type="component" value="Unassembled WGS sequence"/>
</dbReference>
<evidence type="ECO:0000313" key="2">
    <source>
        <dbReference type="Proteomes" id="UP001597548"/>
    </source>
</evidence>
<dbReference type="PROSITE" id="PS51257">
    <property type="entry name" value="PROKAR_LIPOPROTEIN"/>
    <property type="match status" value="1"/>
</dbReference>
<protein>
    <recommendedName>
        <fullName evidence="3">Peptidase family M23</fullName>
    </recommendedName>
</protein>
<dbReference type="SUPFAM" id="SSF51261">
    <property type="entry name" value="Duplicated hybrid motif"/>
    <property type="match status" value="1"/>
</dbReference>
<comment type="caution">
    <text evidence="1">The sequence shown here is derived from an EMBL/GenBank/DDBJ whole genome shotgun (WGS) entry which is preliminary data.</text>
</comment>
<organism evidence="1 2">
    <name type="scientific">Psychroserpens luteus</name>
    <dbReference type="NCBI Taxonomy" id="1434066"/>
    <lineage>
        <taxon>Bacteria</taxon>
        <taxon>Pseudomonadati</taxon>
        <taxon>Bacteroidota</taxon>
        <taxon>Flavobacteriia</taxon>
        <taxon>Flavobacteriales</taxon>
        <taxon>Flavobacteriaceae</taxon>
        <taxon>Psychroserpens</taxon>
    </lineage>
</organism>
<dbReference type="RefSeq" id="WP_194506801.1">
    <property type="nucleotide sequence ID" value="NZ_JADILU010000002.1"/>
</dbReference>